<feature type="region of interest" description="Disordered" evidence="10">
    <location>
        <begin position="274"/>
        <end position="296"/>
    </location>
</feature>
<evidence type="ECO:0000256" key="10">
    <source>
        <dbReference type="SAM" id="MobiDB-lite"/>
    </source>
</evidence>
<evidence type="ECO:0000256" key="1">
    <source>
        <dbReference type="ARBA" id="ARBA00006594"/>
    </source>
</evidence>
<dbReference type="GO" id="GO:0043565">
    <property type="term" value="F:sequence-specific DNA binding"/>
    <property type="evidence" value="ECO:0007669"/>
    <property type="project" value="TreeGrafter"/>
</dbReference>
<dbReference type="NCBIfam" id="TIGR00571">
    <property type="entry name" value="dam"/>
    <property type="match status" value="1"/>
</dbReference>
<evidence type="ECO:0000256" key="6">
    <source>
        <dbReference type="ARBA" id="ARBA00023125"/>
    </source>
</evidence>
<feature type="binding site" evidence="8">
    <location>
        <position position="16"/>
    </location>
    <ligand>
        <name>S-adenosyl-L-methionine</name>
        <dbReference type="ChEBI" id="CHEBI:59789"/>
    </ligand>
</feature>
<dbReference type="Pfam" id="PF02086">
    <property type="entry name" value="MethyltransfD12"/>
    <property type="match status" value="1"/>
</dbReference>
<dbReference type="InterPro" id="IPR002052">
    <property type="entry name" value="DNA_methylase_N6_adenine_CS"/>
</dbReference>
<evidence type="ECO:0000256" key="3">
    <source>
        <dbReference type="ARBA" id="ARBA00022679"/>
    </source>
</evidence>
<dbReference type="PIRSF" id="PIRSF000398">
    <property type="entry name" value="M_m6A_EcoRV"/>
    <property type="match status" value="1"/>
</dbReference>
<accession>A0A917YT90</accession>
<evidence type="ECO:0000256" key="8">
    <source>
        <dbReference type="PIRSR" id="PIRSR000398-1"/>
    </source>
</evidence>
<dbReference type="GO" id="GO:0006260">
    <property type="term" value="P:DNA replication"/>
    <property type="evidence" value="ECO:0007669"/>
    <property type="project" value="UniProtKB-KW"/>
</dbReference>
<evidence type="ECO:0000256" key="7">
    <source>
        <dbReference type="ARBA" id="ARBA00047942"/>
    </source>
</evidence>
<evidence type="ECO:0000256" key="4">
    <source>
        <dbReference type="ARBA" id="ARBA00022691"/>
    </source>
</evidence>
<dbReference type="InterPro" id="IPR023095">
    <property type="entry name" value="Ade_MeTrfase_dom_2"/>
</dbReference>
<feature type="compositionally biased region" description="Basic and acidic residues" evidence="10">
    <location>
        <begin position="281"/>
        <end position="296"/>
    </location>
</feature>
<keyword evidence="2 9" id="KW-0489">Methyltransferase</keyword>
<organism evidence="11 12">
    <name type="scientific">Bowmanella pacifica</name>
    <dbReference type="NCBI Taxonomy" id="502051"/>
    <lineage>
        <taxon>Bacteria</taxon>
        <taxon>Pseudomonadati</taxon>
        <taxon>Pseudomonadota</taxon>
        <taxon>Gammaproteobacteria</taxon>
        <taxon>Alteromonadales</taxon>
        <taxon>Alteromonadaceae</taxon>
        <taxon>Bowmanella</taxon>
    </lineage>
</organism>
<keyword evidence="4 9" id="KW-0949">S-adenosyl-L-methionine</keyword>
<dbReference type="GO" id="GO:0009007">
    <property type="term" value="F:site-specific DNA-methyltransferase (adenine-specific) activity"/>
    <property type="evidence" value="ECO:0007669"/>
    <property type="project" value="UniProtKB-UniRule"/>
</dbReference>
<dbReference type="InterPro" id="IPR012263">
    <property type="entry name" value="M_m6A_EcoRV"/>
</dbReference>
<evidence type="ECO:0000313" key="12">
    <source>
        <dbReference type="Proteomes" id="UP000606935"/>
    </source>
</evidence>
<feature type="binding site" evidence="8">
    <location>
        <position position="183"/>
    </location>
    <ligand>
        <name>S-adenosyl-L-methionine</name>
        <dbReference type="ChEBI" id="CHEBI:59789"/>
    </ligand>
</feature>
<dbReference type="RefSeq" id="WP_188690633.1">
    <property type="nucleotide sequence ID" value="NZ_BMLS01000001.1"/>
</dbReference>
<dbReference type="EC" id="2.1.1.72" evidence="9"/>
<keyword evidence="12" id="KW-1185">Reference proteome</keyword>
<feature type="binding site" evidence="8">
    <location>
        <position position="56"/>
    </location>
    <ligand>
        <name>S-adenosyl-L-methionine</name>
        <dbReference type="ChEBI" id="CHEBI:59789"/>
    </ligand>
</feature>
<keyword evidence="5" id="KW-0235">DNA replication</keyword>
<evidence type="ECO:0000256" key="5">
    <source>
        <dbReference type="ARBA" id="ARBA00022705"/>
    </source>
</evidence>
<dbReference type="Gene3D" id="1.10.1020.10">
    <property type="entry name" value="Adenine-specific Methyltransferase, Domain 2"/>
    <property type="match status" value="1"/>
</dbReference>
<comment type="similarity">
    <text evidence="1 9">Belongs to the N(4)/N(6)-methyltransferase family.</text>
</comment>
<dbReference type="Gene3D" id="3.40.50.150">
    <property type="entry name" value="Vaccinia Virus protein VP39"/>
    <property type="match status" value="1"/>
</dbReference>
<dbReference type="PANTHER" id="PTHR30481:SF3">
    <property type="entry name" value="DNA ADENINE METHYLASE"/>
    <property type="match status" value="1"/>
</dbReference>
<dbReference type="GO" id="GO:0009307">
    <property type="term" value="P:DNA restriction-modification system"/>
    <property type="evidence" value="ECO:0007669"/>
    <property type="project" value="InterPro"/>
</dbReference>
<dbReference type="PROSITE" id="PS00092">
    <property type="entry name" value="N6_MTASE"/>
    <property type="match status" value="1"/>
</dbReference>
<dbReference type="InterPro" id="IPR029063">
    <property type="entry name" value="SAM-dependent_MTases_sf"/>
</dbReference>
<dbReference type="Proteomes" id="UP000606935">
    <property type="component" value="Unassembled WGS sequence"/>
</dbReference>
<evidence type="ECO:0000313" key="11">
    <source>
        <dbReference type="EMBL" id="GGO65682.1"/>
    </source>
</evidence>
<dbReference type="FunFam" id="1.10.1020.10:FF:000001">
    <property type="entry name" value="Site-specific DNA-methyltransferase (adenine-specific)"/>
    <property type="match status" value="1"/>
</dbReference>
<dbReference type="GO" id="GO:0006298">
    <property type="term" value="P:mismatch repair"/>
    <property type="evidence" value="ECO:0007669"/>
    <property type="project" value="TreeGrafter"/>
</dbReference>
<dbReference type="PRINTS" id="PR00505">
    <property type="entry name" value="D12N6MTFRASE"/>
</dbReference>
<keyword evidence="3 9" id="KW-0808">Transferase</keyword>
<comment type="catalytic activity">
    <reaction evidence="7 9">
        <text>a 2'-deoxyadenosine in DNA + S-adenosyl-L-methionine = an N(6)-methyl-2'-deoxyadenosine in DNA + S-adenosyl-L-homocysteine + H(+)</text>
        <dbReference type="Rhea" id="RHEA:15197"/>
        <dbReference type="Rhea" id="RHEA-COMP:12418"/>
        <dbReference type="Rhea" id="RHEA-COMP:12419"/>
        <dbReference type="ChEBI" id="CHEBI:15378"/>
        <dbReference type="ChEBI" id="CHEBI:57856"/>
        <dbReference type="ChEBI" id="CHEBI:59789"/>
        <dbReference type="ChEBI" id="CHEBI:90615"/>
        <dbReference type="ChEBI" id="CHEBI:90616"/>
        <dbReference type="EC" id="2.1.1.72"/>
    </reaction>
</comment>
<dbReference type="SUPFAM" id="SSF53335">
    <property type="entry name" value="S-adenosyl-L-methionine-dependent methyltransferases"/>
    <property type="match status" value="1"/>
</dbReference>
<gene>
    <name evidence="11" type="primary">dam</name>
    <name evidence="11" type="ORF">GCM10010982_08060</name>
</gene>
<evidence type="ECO:0000256" key="9">
    <source>
        <dbReference type="RuleBase" id="RU361257"/>
    </source>
</evidence>
<keyword evidence="6" id="KW-0238">DNA-binding</keyword>
<comment type="caution">
    <text evidence="11">The sequence shown here is derived from an EMBL/GenBank/DDBJ whole genome shotgun (WGS) entry which is preliminary data.</text>
</comment>
<dbReference type="GO" id="GO:0032259">
    <property type="term" value="P:methylation"/>
    <property type="evidence" value="ECO:0007669"/>
    <property type="project" value="UniProtKB-KW"/>
</dbReference>
<protein>
    <recommendedName>
        <fullName evidence="9">Site-specific DNA-methyltransferase (adenine-specific)</fullName>
        <ecNumber evidence="9">2.1.1.72</ecNumber>
    </recommendedName>
</protein>
<proteinExistence type="inferred from homology"/>
<dbReference type="PANTHER" id="PTHR30481">
    <property type="entry name" value="DNA ADENINE METHYLASE"/>
    <property type="match status" value="1"/>
</dbReference>
<reference evidence="11" key="1">
    <citation type="journal article" date="2014" name="Int. J. Syst. Evol. Microbiol.">
        <title>Complete genome sequence of Corynebacterium casei LMG S-19264T (=DSM 44701T), isolated from a smear-ripened cheese.</title>
        <authorList>
            <consortium name="US DOE Joint Genome Institute (JGI-PGF)"/>
            <person name="Walter F."/>
            <person name="Albersmeier A."/>
            <person name="Kalinowski J."/>
            <person name="Ruckert C."/>
        </authorList>
    </citation>
    <scope>NUCLEOTIDE SEQUENCE</scope>
    <source>
        <strain evidence="11">CGMCC 1.7086</strain>
    </source>
</reference>
<reference evidence="11" key="2">
    <citation type="submission" date="2020-09" db="EMBL/GenBank/DDBJ databases">
        <authorList>
            <person name="Sun Q."/>
            <person name="Zhou Y."/>
        </authorList>
    </citation>
    <scope>NUCLEOTIDE SEQUENCE</scope>
    <source>
        <strain evidence="11">CGMCC 1.7086</strain>
    </source>
</reference>
<dbReference type="GO" id="GO:1904047">
    <property type="term" value="F:S-adenosyl-L-methionine binding"/>
    <property type="evidence" value="ECO:0007669"/>
    <property type="project" value="TreeGrafter"/>
</dbReference>
<dbReference type="InterPro" id="IPR012327">
    <property type="entry name" value="MeTrfase_D12"/>
</dbReference>
<feature type="binding site" evidence="8">
    <location>
        <position position="12"/>
    </location>
    <ligand>
        <name>S-adenosyl-L-methionine</name>
        <dbReference type="ChEBI" id="CHEBI:59789"/>
    </ligand>
</feature>
<sequence length="296" mass="34394">MDNKKCRAFLKWAGGKYALVNEIRSRLPTGQRLIEPFVGAGSVFLNTQYSDYLLNDINPDLINLYRELQSRPGQYIRDARRYFTPAYNQSDVYYRLRDEFNQSRDPYHRSLLFLYLNRHGYNGLCRYNLSGKFNVPFGRYKQPYFPEAELYFFADKAQYATFTCLPFSDVFSMAGEGDVIYCDPPYAPISRTANFTSYATNGFSLDEQRSLAEKARHIMQNANIPVLISNHDTELTRDIYQGANLSELKVGRYISQKGHKRTKVDELLALFHQPVNQKNQAENKQRDKENTDNQIG</sequence>
<evidence type="ECO:0000256" key="2">
    <source>
        <dbReference type="ARBA" id="ARBA00022603"/>
    </source>
</evidence>
<dbReference type="AlphaFoldDB" id="A0A917YT90"/>
<name>A0A917YT90_9ALTE</name>
<dbReference type="EMBL" id="BMLS01000001">
    <property type="protein sequence ID" value="GGO65682.1"/>
    <property type="molecule type" value="Genomic_DNA"/>
</dbReference>